<feature type="transmembrane region" description="Helical" evidence="1">
    <location>
        <begin position="12"/>
        <end position="31"/>
    </location>
</feature>
<keyword evidence="1" id="KW-0472">Membrane</keyword>
<dbReference type="EMBL" id="JAAKZV010000013">
    <property type="protein sequence ID" value="NGN63333.1"/>
    <property type="molecule type" value="Genomic_DNA"/>
</dbReference>
<dbReference type="Proteomes" id="UP000481583">
    <property type="component" value="Unassembled WGS sequence"/>
</dbReference>
<protein>
    <submittedName>
        <fullName evidence="2">Uncharacterized protein</fullName>
    </submittedName>
</protein>
<organism evidence="2 3">
    <name type="scientific">Streptomyces coryli</name>
    <dbReference type="NCBI Taxonomy" id="1128680"/>
    <lineage>
        <taxon>Bacteria</taxon>
        <taxon>Bacillati</taxon>
        <taxon>Actinomycetota</taxon>
        <taxon>Actinomycetes</taxon>
        <taxon>Kitasatosporales</taxon>
        <taxon>Streptomycetaceae</taxon>
        <taxon>Streptomyces</taxon>
    </lineage>
</organism>
<feature type="transmembrane region" description="Helical" evidence="1">
    <location>
        <begin position="81"/>
        <end position="101"/>
    </location>
</feature>
<keyword evidence="1" id="KW-0812">Transmembrane</keyword>
<evidence type="ECO:0000313" key="2">
    <source>
        <dbReference type="EMBL" id="NGN63333.1"/>
    </source>
</evidence>
<accession>A0A6G4TU49</accession>
<comment type="caution">
    <text evidence="2">The sequence shown here is derived from an EMBL/GenBank/DDBJ whole genome shotgun (WGS) entry which is preliminary data.</text>
</comment>
<gene>
    <name evidence="2" type="ORF">G5C51_05350</name>
</gene>
<sequence>MTARRFEAGCGIGCLLVLCGALAGVGSWLLARSARRACHVYVSEWPDMLSWRFWELPLSIGAGAVAATAVYALAGARGRTGAAVVATLVVLVALTWVQFAWLGTPAGAGTAEAPTCPASNIPPWWPDWLPA</sequence>
<evidence type="ECO:0000313" key="3">
    <source>
        <dbReference type="Proteomes" id="UP000481583"/>
    </source>
</evidence>
<evidence type="ECO:0000256" key="1">
    <source>
        <dbReference type="SAM" id="Phobius"/>
    </source>
</evidence>
<feature type="transmembrane region" description="Helical" evidence="1">
    <location>
        <begin position="51"/>
        <end position="74"/>
    </location>
</feature>
<keyword evidence="3" id="KW-1185">Reference proteome</keyword>
<proteinExistence type="predicted"/>
<name>A0A6G4TU49_9ACTN</name>
<reference evidence="2 3" key="1">
    <citation type="submission" date="2020-02" db="EMBL/GenBank/DDBJ databases">
        <title>Whole-genome analyses of novel actinobacteria.</title>
        <authorList>
            <person name="Sahin N."/>
        </authorList>
    </citation>
    <scope>NUCLEOTIDE SEQUENCE [LARGE SCALE GENOMIC DNA]</scope>
    <source>
        <strain evidence="2 3">A7024</strain>
    </source>
</reference>
<keyword evidence="1" id="KW-1133">Transmembrane helix</keyword>
<dbReference type="RefSeq" id="WP_165232517.1">
    <property type="nucleotide sequence ID" value="NZ_JAAKZV010000013.1"/>
</dbReference>
<dbReference type="AlphaFoldDB" id="A0A6G4TU49"/>